<comment type="caution">
    <text evidence="2">The sequence shown here is derived from an EMBL/GenBank/DDBJ whole genome shotgun (WGS) entry which is preliminary data.</text>
</comment>
<evidence type="ECO:0000313" key="2">
    <source>
        <dbReference type="EMBL" id="KAE9081153.1"/>
    </source>
</evidence>
<accession>A0A6A3QQC6</accession>
<evidence type="ECO:0000313" key="1">
    <source>
        <dbReference type="EMBL" id="KAE9081015.1"/>
    </source>
</evidence>
<evidence type="ECO:0000313" key="4">
    <source>
        <dbReference type="Proteomes" id="UP000441208"/>
    </source>
</evidence>
<dbReference type="EMBL" id="QXFX01002077">
    <property type="protein sequence ID" value="KAE9081015.1"/>
    <property type="molecule type" value="Genomic_DNA"/>
</dbReference>
<dbReference type="AlphaFoldDB" id="A0A6A3QQC6"/>
<evidence type="ECO:0000313" key="6">
    <source>
        <dbReference type="Proteomes" id="UP000488956"/>
    </source>
</evidence>
<dbReference type="EMBL" id="QXFZ01002070">
    <property type="protein sequence ID" value="KAE9081153.1"/>
    <property type="molecule type" value="Genomic_DNA"/>
</dbReference>
<proteinExistence type="predicted"/>
<reference evidence="2 4" key="1">
    <citation type="submission" date="2018-08" db="EMBL/GenBank/DDBJ databases">
        <title>Genomic investigation of the strawberry pathogen Phytophthora fragariae indicates pathogenicity is determined by transcriptional variation in three key races.</title>
        <authorList>
            <person name="Adams T.M."/>
            <person name="Armitage A.D."/>
            <person name="Sobczyk M.K."/>
            <person name="Bates H.J."/>
            <person name="Dunwell J.M."/>
            <person name="Nellist C.F."/>
            <person name="Harrison R.J."/>
        </authorList>
    </citation>
    <scope>NUCLEOTIDE SEQUENCE [LARGE SCALE GENOMIC DNA]</scope>
    <source>
        <strain evidence="3 5">BC-23</strain>
        <strain evidence="2 4">NOV-71</strain>
        <strain evidence="1 6">ONT-3</strain>
    </source>
</reference>
<evidence type="ECO:0000313" key="5">
    <source>
        <dbReference type="Proteomes" id="UP000476176"/>
    </source>
</evidence>
<protein>
    <submittedName>
        <fullName evidence="2">Uncharacterized protein</fullName>
    </submittedName>
</protein>
<dbReference type="Proteomes" id="UP000441208">
    <property type="component" value="Unassembled WGS sequence"/>
</dbReference>
<dbReference type="Proteomes" id="UP000476176">
    <property type="component" value="Unassembled WGS sequence"/>
</dbReference>
<dbReference type="Proteomes" id="UP000488956">
    <property type="component" value="Unassembled WGS sequence"/>
</dbReference>
<organism evidence="2 4">
    <name type="scientific">Phytophthora fragariae</name>
    <dbReference type="NCBI Taxonomy" id="53985"/>
    <lineage>
        <taxon>Eukaryota</taxon>
        <taxon>Sar</taxon>
        <taxon>Stramenopiles</taxon>
        <taxon>Oomycota</taxon>
        <taxon>Peronosporomycetes</taxon>
        <taxon>Peronosporales</taxon>
        <taxon>Peronosporaceae</taxon>
        <taxon>Phytophthora</taxon>
    </lineage>
</organism>
<gene>
    <name evidence="3" type="ORF">PF004_g21460</name>
    <name evidence="2" type="ORF">PF007_g22779</name>
    <name evidence="1" type="ORF">PF010_g22157</name>
</gene>
<sequence length="61" mass="6205">MLSSRRVALSAISVVATGAPSTECTSCFSRRALLGDVASSSVTSPCSVSKKLAKLSPSECL</sequence>
<evidence type="ECO:0000313" key="3">
    <source>
        <dbReference type="EMBL" id="KAE9191938.1"/>
    </source>
</evidence>
<name>A0A6A3QQC6_9STRA</name>
<dbReference type="EMBL" id="QXGC01002029">
    <property type="protein sequence ID" value="KAE9191938.1"/>
    <property type="molecule type" value="Genomic_DNA"/>
</dbReference>